<keyword evidence="10" id="KW-1185">Reference proteome</keyword>
<gene>
    <name evidence="9" type="ORF">ABQJ54_01435</name>
</gene>
<organism evidence="9 10">
    <name type="scientific">Rhodanobacter lycopersici</name>
    <dbReference type="NCBI Taxonomy" id="3162487"/>
    <lineage>
        <taxon>Bacteria</taxon>
        <taxon>Pseudomonadati</taxon>
        <taxon>Pseudomonadota</taxon>
        <taxon>Gammaproteobacteria</taxon>
        <taxon>Lysobacterales</taxon>
        <taxon>Rhodanobacteraceae</taxon>
        <taxon>Rhodanobacter</taxon>
    </lineage>
</organism>
<feature type="domain" description="4Fe-4S ferredoxin-type" evidence="8">
    <location>
        <begin position="1"/>
        <end position="30"/>
    </location>
</feature>
<keyword evidence="5" id="KW-0479">Metal-binding</keyword>
<dbReference type="SUPFAM" id="SSF54862">
    <property type="entry name" value="4Fe-4S ferredoxins"/>
    <property type="match status" value="1"/>
</dbReference>
<dbReference type="Pfam" id="PF01058">
    <property type="entry name" value="Oxidored_q6"/>
    <property type="match status" value="1"/>
</dbReference>
<dbReference type="PROSITE" id="PS00198">
    <property type="entry name" value="4FE4S_FER_1"/>
    <property type="match status" value="1"/>
</dbReference>
<reference evidence="9 10" key="1">
    <citation type="submission" date="2024-06" db="EMBL/GenBank/DDBJ databases">
        <authorList>
            <person name="Woo H."/>
        </authorList>
    </citation>
    <scope>NUCLEOTIDE SEQUENCE [LARGE SCALE GENOMIC DNA]</scope>
    <source>
        <strain evidence="9 10">Si-c</strain>
    </source>
</reference>
<evidence type="ECO:0000256" key="7">
    <source>
        <dbReference type="ARBA" id="ARBA00023014"/>
    </source>
</evidence>
<keyword evidence="7" id="KW-0411">Iron-sulfur</keyword>
<dbReference type="SUPFAM" id="SSF56770">
    <property type="entry name" value="HydA/Nqo6-like"/>
    <property type="match status" value="1"/>
</dbReference>
<keyword evidence="4" id="KW-0004">4Fe-4S</keyword>
<keyword evidence="6" id="KW-0408">Iron</keyword>
<proteinExistence type="inferred from homology"/>
<dbReference type="EMBL" id="JBFOHK010000001">
    <property type="protein sequence ID" value="MEW9570406.1"/>
    <property type="molecule type" value="Genomic_DNA"/>
</dbReference>
<dbReference type="InterPro" id="IPR006137">
    <property type="entry name" value="NADH_UbQ_OxRdtase-like_20kDa"/>
</dbReference>
<dbReference type="Gene3D" id="3.40.50.12280">
    <property type="match status" value="1"/>
</dbReference>
<dbReference type="RefSeq" id="WP_367852501.1">
    <property type="nucleotide sequence ID" value="NZ_JBFOHK010000001.1"/>
</dbReference>
<evidence type="ECO:0000256" key="5">
    <source>
        <dbReference type="ARBA" id="ARBA00022723"/>
    </source>
</evidence>
<evidence type="ECO:0000313" key="9">
    <source>
        <dbReference type="EMBL" id="MEW9570406.1"/>
    </source>
</evidence>
<dbReference type="InterPro" id="IPR052375">
    <property type="entry name" value="Complex_I_20kDa-like"/>
</dbReference>
<comment type="similarity">
    <text evidence="2">Belongs to the complex I 20 kDa subunit family.</text>
</comment>
<name>A0ABV3Q997_9GAMM</name>
<evidence type="ECO:0000259" key="8">
    <source>
        <dbReference type="PROSITE" id="PS51379"/>
    </source>
</evidence>
<comment type="cofactor">
    <cofactor evidence="1">
        <name>[4Fe-4S] cluster</name>
        <dbReference type="ChEBI" id="CHEBI:49883"/>
    </cofactor>
</comment>
<evidence type="ECO:0000256" key="6">
    <source>
        <dbReference type="ARBA" id="ARBA00023004"/>
    </source>
</evidence>
<evidence type="ECO:0000256" key="2">
    <source>
        <dbReference type="ARBA" id="ARBA00009173"/>
    </source>
</evidence>
<dbReference type="Gene3D" id="3.30.70.20">
    <property type="match status" value="1"/>
</dbReference>
<feature type="domain" description="4Fe-4S ferredoxin-type" evidence="8">
    <location>
        <begin position="32"/>
        <end position="61"/>
    </location>
</feature>
<dbReference type="InterPro" id="IPR017900">
    <property type="entry name" value="4Fe4S_Fe_S_CS"/>
</dbReference>
<dbReference type="InterPro" id="IPR017896">
    <property type="entry name" value="4Fe4S_Fe-S-bd"/>
</dbReference>
<evidence type="ECO:0000313" key="10">
    <source>
        <dbReference type="Proteomes" id="UP001556220"/>
    </source>
</evidence>
<dbReference type="PROSITE" id="PS51379">
    <property type="entry name" value="4FE4S_FER_2"/>
    <property type="match status" value="2"/>
</dbReference>
<dbReference type="PANTHER" id="PTHR42989">
    <property type="entry name" value="HYDROGENASE-4 COMPONENT I"/>
    <property type="match status" value="1"/>
</dbReference>
<evidence type="ECO:0000256" key="4">
    <source>
        <dbReference type="ARBA" id="ARBA00022485"/>
    </source>
</evidence>
<protein>
    <submittedName>
        <fullName evidence="9">4Fe-4S binding protein</fullName>
    </submittedName>
</protein>
<comment type="caution">
    <text evidence="9">The sequence shown here is derived from an EMBL/GenBank/DDBJ whole genome shotgun (WGS) entry which is preliminary data.</text>
</comment>
<dbReference type="Pfam" id="PF12838">
    <property type="entry name" value="Fer4_7"/>
    <property type="match status" value="1"/>
</dbReference>
<dbReference type="Proteomes" id="UP001556220">
    <property type="component" value="Unassembled WGS sequence"/>
</dbReference>
<sequence>MPRIAAEPCHDDCRRCEQACPTRAIGLDDRGHLAALDYGRCIACQLCVEACPSGTLQTSDAWAFGVRDRDDLRWELEPSAPAAKRLASRIEKSFRGSLHVRHVDAGSCNGCESELQALNNPFYNLHRLGIFFTASPRAADLLLVTGTVTAAMHEPLLATWQAMPEPRRVLACGTCAVSGGVCGDTYASGKGLDGVLPVDVWLPGCAPNPAAIIEALLLLLERKPQRVHGGRIHEP</sequence>
<accession>A0ABV3Q997</accession>
<evidence type="ECO:0000256" key="1">
    <source>
        <dbReference type="ARBA" id="ARBA00001966"/>
    </source>
</evidence>
<comment type="similarity">
    <text evidence="3">Belongs to the FrhG family.</text>
</comment>
<dbReference type="PANTHER" id="PTHR42989:SF1">
    <property type="entry name" value="FORMATE HYDROGENLYASE SUBUNIT 7-RELATED"/>
    <property type="match status" value="1"/>
</dbReference>
<evidence type="ECO:0000256" key="3">
    <source>
        <dbReference type="ARBA" id="ARBA00010870"/>
    </source>
</evidence>